<dbReference type="AlphaFoldDB" id="A0A4U5MEY3"/>
<reference evidence="1 2" key="1">
    <citation type="journal article" date="2015" name="Genome Biol.">
        <title>Comparative genomics of Steinernema reveals deeply conserved gene regulatory networks.</title>
        <authorList>
            <person name="Dillman A.R."/>
            <person name="Macchietto M."/>
            <person name="Porter C.F."/>
            <person name="Rogers A."/>
            <person name="Williams B."/>
            <person name="Antoshechkin I."/>
            <person name="Lee M.M."/>
            <person name="Goodwin Z."/>
            <person name="Lu X."/>
            <person name="Lewis E.E."/>
            <person name="Goodrich-Blair H."/>
            <person name="Stock S.P."/>
            <person name="Adams B.J."/>
            <person name="Sternberg P.W."/>
            <person name="Mortazavi A."/>
        </authorList>
    </citation>
    <scope>NUCLEOTIDE SEQUENCE [LARGE SCALE GENOMIC DNA]</scope>
    <source>
        <strain evidence="1 2">ALL</strain>
    </source>
</reference>
<accession>A0A4U5MEY3</accession>
<protein>
    <submittedName>
        <fullName evidence="1">Uncharacterized protein</fullName>
    </submittedName>
</protein>
<keyword evidence="2" id="KW-1185">Reference proteome</keyword>
<dbReference type="EMBL" id="AZBU02000008">
    <property type="protein sequence ID" value="TKR67770.1"/>
    <property type="molecule type" value="Genomic_DNA"/>
</dbReference>
<sequence>MEFSLPPTSKVVFRPNLSTQILSKPTNVVLRPFFRAPKKFSNANSSGNSVLSICIKRFTCLFALNIHESFSKKLSPPISKPIMCLRSLKATFFFCVELRFCTDFMSFSC</sequence>
<reference evidence="1 2" key="2">
    <citation type="journal article" date="2019" name="G3 (Bethesda)">
        <title>Hybrid Assembly of the Genome of the Entomopathogenic Nematode Steinernema carpocapsae Identifies the X-Chromosome.</title>
        <authorList>
            <person name="Serra L."/>
            <person name="Macchietto M."/>
            <person name="Macias-Munoz A."/>
            <person name="McGill C.J."/>
            <person name="Rodriguez I.M."/>
            <person name="Rodriguez B."/>
            <person name="Murad R."/>
            <person name="Mortazavi A."/>
        </authorList>
    </citation>
    <scope>NUCLEOTIDE SEQUENCE [LARGE SCALE GENOMIC DNA]</scope>
    <source>
        <strain evidence="1 2">ALL</strain>
    </source>
</reference>
<evidence type="ECO:0000313" key="1">
    <source>
        <dbReference type="EMBL" id="TKR67770.1"/>
    </source>
</evidence>
<evidence type="ECO:0000313" key="2">
    <source>
        <dbReference type="Proteomes" id="UP000298663"/>
    </source>
</evidence>
<name>A0A4U5MEY3_STECR</name>
<comment type="caution">
    <text evidence="1">The sequence shown here is derived from an EMBL/GenBank/DDBJ whole genome shotgun (WGS) entry which is preliminary data.</text>
</comment>
<proteinExistence type="predicted"/>
<organism evidence="1 2">
    <name type="scientific">Steinernema carpocapsae</name>
    <name type="common">Entomopathogenic nematode</name>
    <dbReference type="NCBI Taxonomy" id="34508"/>
    <lineage>
        <taxon>Eukaryota</taxon>
        <taxon>Metazoa</taxon>
        <taxon>Ecdysozoa</taxon>
        <taxon>Nematoda</taxon>
        <taxon>Chromadorea</taxon>
        <taxon>Rhabditida</taxon>
        <taxon>Tylenchina</taxon>
        <taxon>Panagrolaimomorpha</taxon>
        <taxon>Strongyloidoidea</taxon>
        <taxon>Steinernematidae</taxon>
        <taxon>Steinernema</taxon>
    </lineage>
</organism>
<dbReference type="Proteomes" id="UP000298663">
    <property type="component" value="Unassembled WGS sequence"/>
</dbReference>
<gene>
    <name evidence="1" type="ORF">L596_023867</name>
</gene>